<sequence length="122" mass="12450">MTDESGSAVVEFVLVSILLVTVLLGVVQLALAMHVRNTLVDAAGEGARYGALEGSSPQAGAQRTRELIGTALSARYGRDVSAALVERDGLVLVEVTVRAPLPVLGLLGPGGVMTAGGRAVQE</sequence>
<feature type="transmembrane region" description="Helical" evidence="1">
    <location>
        <begin position="12"/>
        <end position="31"/>
    </location>
</feature>
<evidence type="ECO:0000256" key="1">
    <source>
        <dbReference type="SAM" id="Phobius"/>
    </source>
</evidence>
<evidence type="ECO:0000313" key="3">
    <source>
        <dbReference type="EMBL" id="QDB80818.1"/>
    </source>
</evidence>
<dbReference type="Pfam" id="PF07811">
    <property type="entry name" value="TadE"/>
    <property type="match status" value="1"/>
</dbReference>
<proteinExistence type="predicted"/>
<accession>A0ABX5VRR4</accession>
<keyword evidence="1" id="KW-0812">Transmembrane</keyword>
<dbReference type="EMBL" id="CP040899">
    <property type="protein sequence ID" value="QDB80818.1"/>
    <property type="molecule type" value="Genomic_DNA"/>
</dbReference>
<dbReference type="RefSeq" id="WP_139949334.1">
    <property type="nucleotide sequence ID" value="NZ_CP040899.1"/>
</dbReference>
<reference evidence="3 4" key="1">
    <citation type="submission" date="2019-05" db="EMBL/GenBank/DDBJ databases">
        <title>Georgenia *** sp. nov., and Georgenia *** sp. nov., isolated from the intestinal contents of plateau pika (Ochotona curzoniae) in the Qinghai-Tibet plateau of China.</title>
        <authorList>
            <person name="Tian Z."/>
        </authorList>
    </citation>
    <scope>NUCLEOTIDE SEQUENCE [LARGE SCALE GENOMIC DNA]</scope>
    <source>
        <strain evidence="3 4">Z294</strain>
    </source>
</reference>
<keyword evidence="1" id="KW-1133">Transmembrane helix</keyword>
<evidence type="ECO:0000313" key="4">
    <source>
        <dbReference type="Proteomes" id="UP000313948"/>
    </source>
</evidence>
<keyword evidence="1" id="KW-0472">Membrane</keyword>
<feature type="domain" description="TadE-like" evidence="2">
    <location>
        <begin position="6"/>
        <end position="48"/>
    </location>
</feature>
<dbReference type="InterPro" id="IPR012495">
    <property type="entry name" value="TadE-like_dom"/>
</dbReference>
<evidence type="ECO:0000259" key="2">
    <source>
        <dbReference type="Pfam" id="PF07811"/>
    </source>
</evidence>
<gene>
    <name evidence="3" type="ORF">FE251_11925</name>
</gene>
<dbReference type="Proteomes" id="UP000313948">
    <property type="component" value="Chromosome"/>
</dbReference>
<name>A0ABX5VRR4_9MICO</name>
<protein>
    <submittedName>
        <fullName evidence="3">Pilus assembly protein</fullName>
    </submittedName>
</protein>
<organism evidence="3 4">
    <name type="scientific">Georgenia wutianyii</name>
    <dbReference type="NCBI Taxonomy" id="2585135"/>
    <lineage>
        <taxon>Bacteria</taxon>
        <taxon>Bacillati</taxon>
        <taxon>Actinomycetota</taxon>
        <taxon>Actinomycetes</taxon>
        <taxon>Micrococcales</taxon>
        <taxon>Bogoriellaceae</taxon>
        <taxon>Georgenia</taxon>
    </lineage>
</organism>
<keyword evidence="4" id="KW-1185">Reference proteome</keyword>